<keyword evidence="2" id="KW-1185">Reference proteome</keyword>
<protein>
    <submittedName>
        <fullName evidence="1">Uncharacterized protein</fullName>
    </submittedName>
</protein>
<accession>X0B3Q8</accession>
<name>X0B3Q8_FUSOX</name>
<sequence length="65" mass="7616">MIQPRTASAASIIFLTLPFKPFSLPPQKKHSKLLWRLLKRRKTPTLTSYSPPILMYRSLRIIRPL</sequence>
<proteinExistence type="predicted"/>
<dbReference type="EMBL" id="JH658727">
    <property type="protein sequence ID" value="EXK76381.1"/>
    <property type="molecule type" value="Genomic_DNA"/>
</dbReference>
<evidence type="ECO:0000313" key="1">
    <source>
        <dbReference type="EMBL" id="EXK76381.1"/>
    </source>
</evidence>
<dbReference type="HOGENOM" id="CLU_2849815_0_0_1"/>
<evidence type="ECO:0000313" key="2">
    <source>
        <dbReference type="Proteomes" id="UP000030663"/>
    </source>
</evidence>
<dbReference type="AlphaFoldDB" id="X0B3Q8"/>
<organism evidence="1 2">
    <name type="scientific">Fusarium oxysporum f. sp. raphani 54005</name>
    <dbReference type="NCBI Taxonomy" id="1089458"/>
    <lineage>
        <taxon>Eukaryota</taxon>
        <taxon>Fungi</taxon>
        <taxon>Dikarya</taxon>
        <taxon>Ascomycota</taxon>
        <taxon>Pezizomycotina</taxon>
        <taxon>Sordariomycetes</taxon>
        <taxon>Hypocreomycetidae</taxon>
        <taxon>Hypocreales</taxon>
        <taxon>Nectriaceae</taxon>
        <taxon>Fusarium</taxon>
        <taxon>Fusarium oxysporum species complex</taxon>
    </lineage>
</organism>
<reference evidence="1 2" key="1">
    <citation type="submission" date="2011-11" db="EMBL/GenBank/DDBJ databases">
        <title>The Genome Sequence of Fusarium oxysporum PHW815.</title>
        <authorList>
            <consortium name="The Broad Institute Genome Sequencing Platform"/>
            <person name="Ma L.-J."/>
            <person name="Gale L.R."/>
            <person name="Schwartz D.C."/>
            <person name="Zhou S."/>
            <person name="Corby-Kistler H."/>
            <person name="Young S.K."/>
            <person name="Zeng Q."/>
            <person name="Gargeya S."/>
            <person name="Fitzgerald M."/>
            <person name="Haas B."/>
            <person name="Abouelleil A."/>
            <person name="Alvarado L."/>
            <person name="Arachchi H.M."/>
            <person name="Berlin A."/>
            <person name="Brown A."/>
            <person name="Chapman S.B."/>
            <person name="Chen Z."/>
            <person name="Dunbar C."/>
            <person name="Freedman E."/>
            <person name="Gearin G."/>
            <person name="Goldberg J."/>
            <person name="Griggs A."/>
            <person name="Gujja S."/>
            <person name="Heiman D."/>
            <person name="Howarth C."/>
            <person name="Larson L."/>
            <person name="Lui A."/>
            <person name="MacDonald P.J.P."/>
            <person name="Montmayeur A."/>
            <person name="Murphy C."/>
            <person name="Neiman D."/>
            <person name="Pearson M."/>
            <person name="Priest M."/>
            <person name="Roberts A."/>
            <person name="Saif S."/>
            <person name="Shea T."/>
            <person name="Shenoy N."/>
            <person name="Sisk P."/>
            <person name="Stolte C."/>
            <person name="Sykes S."/>
            <person name="Wortman J."/>
            <person name="Nusbaum C."/>
            <person name="Birren B."/>
        </authorList>
    </citation>
    <scope>NUCLEOTIDE SEQUENCE [LARGE SCALE GENOMIC DNA]</scope>
    <source>
        <strain evidence="1 2">54005</strain>
    </source>
</reference>
<gene>
    <name evidence="1" type="ORF">FOQG_18875</name>
</gene>
<dbReference type="Proteomes" id="UP000030663">
    <property type="component" value="Unassembled WGS sequence"/>
</dbReference>